<accession>A0A8J4YKF1</accession>
<feature type="compositionally biased region" description="Gly residues" evidence="1">
    <location>
        <begin position="71"/>
        <end position="81"/>
    </location>
</feature>
<feature type="region of interest" description="Disordered" evidence="1">
    <location>
        <begin position="151"/>
        <end position="182"/>
    </location>
</feature>
<reference evidence="2" key="1">
    <citation type="submission" date="2020-07" db="EMBL/GenBank/DDBJ databases">
        <title>The High-quality genome of the commercially important snow crab, Chionoecetes opilio.</title>
        <authorList>
            <person name="Jeong J.-H."/>
            <person name="Ryu S."/>
        </authorList>
    </citation>
    <scope>NUCLEOTIDE SEQUENCE</scope>
    <source>
        <strain evidence="2">MADBK_172401_WGS</strain>
        <tissue evidence="2">Digestive gland</tissue>
    </source>
</reference>
<sequence>MSRGCVCARQGDTRGLTHEQVRAMFKSTLSGLFRHLSGAFRGQEQYTRPQVLNTLRGGLEVRRGFFHSYGEPGGNDRGGGNSNSRKRRRESQQEEDEDEENKIAAEVEVSSEKNSPGEKSDEDITTEERWKEEEVEVHNNIIDINSIHLKEKVSSENDKKENWKEPVSLCLEAAEEKPEEDG</sequence>
<comment type="caution">
    <text evidence="2">The sequence shown here is derived from an EMBL/GenBank/DDBJ whole genome shotgun (WGS) entry which is preliminary data.</text>
</comment>
<dbReference type="AlphaFoldDB" id="A0A8J4YKF1"/>
<gene>
    <name evidence="2" type="ORF">GWK47_039089</name>
</gene>
<feature type="region of interest" description="Disordered" evidence="1">
    <location>
        <begin position="66"/>
        <end position="133"/>
    </location>
</feature>
<keyword evidence="3" id="KW-1185">Reference proteome</keyword>
<evidence type="ECO:0000313" key="3">
    <source>
        <dbReference type="Proteomes" id="UP000770661"/>
    </source>
</evidence>
<evidence type="ECO:0000256" key="1">
    <source>
        <dbReference type="SAM" id="MobiDB-lite"/>
    </source>
</evidence>
<evidence type="ECO:0000313" key="2">
    <source>
        <dbReference type="EMBL" id="KAG0725186.1"/>
    </source>
</evidence>
<dbReference type="Proteomes" id="UP000770661">
    <property type="component" value="Unassembled WGS sequence"/>
</dbReference>
<proteinExistence type="predicted"/>
<feature type="compositionally biased region" description="Basic and acidic residues" evidence="1">
    <location>
        <begin position="151"/>
        <end position="164"/>
    </location>
</feature>
<protein>
    <submittedName>
        <fullName evidence="2">Uncharacterized protein</fullName>
    </submittedName>
</protein>
<organism evidence="2 3">
    <name type="scientific">Chionoecetes opilio</name>
    <name type="common">Atlantic snow crab</name>
    <name type="synonym">Cancer opilio</name>
    <dbReference type="NCBI Taxonomy" id="41210"/>
    <lineage>
        <taxon>Eukaryota</taxon>
        <taxon>Metazoa</taxon>
        <taxon>Ecdysozoa</taxon>
        <taxon>Arthropoda</taxon>
        <taxon>Crustacea</taxon>
        <taxon>Multicrustacea</taxon>
        <taxon>Malacostraca</taxon>
        <taxon>Eumalacostraca</taxon>
        <taxon>Eucarida</taxon>
        <taxon>Decapoda</taxon>
        <taxon>Pleocyemata</taxon>
        <taxon>Brachyura</taxon>
        <taxon>Eubrachyura</taxon>
        <taxon>Majoidea</taxon>
        <taxon>Majidae</taxon>
        <taxon>Chionoecetes</taxon>
    </lineage>
</organism>
<dbReference type="EMBL" id="JACEEZ010005919">
    <property type="protein sequence ID" value="KAG0725186.1"/>
    <property type="molecule type" value="Genomic_DNA"/>
</dbReference>
<name>A0A8J4YKF1_CHIOP</name>